<name>A0ABD0P824_CIRMR</name>
<dbReference type="EMBL" id="JAMKFB020000017">
    <property type="protein sequence ID" value="KAL0170092.1"/>
    <property type="molecule type" value="Genomic_DNA"/>
</dbReference>
<evidence type="ECO:0000313" key="2">
    <source>
        <dbReference type="Proteomes" id="UP001529510"/>
    </source>
</evidence>
<keyword evidence="2" id="KW-1185">Reference proteome</keyword>
<sequence>MSGVNYNCYDHYYIQRQNTTIAYEQFFSTYLLQRRNNGGRTNHSSLRAGLR</sequence>
<dbReference type="Proteomes" id="UP001529510">
    <property type="component" value="Unassembled WGS sequence"/>
</dbReference>
<evidence type="ECO:0000313" key="1">
    <source>
        <dbReference type="EMBL" id="KAL0170092.1"/>
    </source>
</evidence>
<protein>
    <submittedName>
        <fullName evidence="1">Uncharacterized protein</fullName>
    </submittedName>
</protein>
<proteinExistence type="predicted"/>
<reference evidence="1 2" key="1">
    <citation type="submission" date="2024-05" db="EMBL/GenBank/DDBJ databases">
        <title>Genome sequencing and assembly of Indian major carp, Cirrhinus mrigala (Hamilton, 1822).</title>
        <authorList>
            <person name="Mohindra V."/>
            <person name="Chowdhury L.M."/>
            <person name="Lal K."/>
            <person name="Jena J.K."/>
        </authorList>
    </citation>
    <scope>NUCLEOTIDE SEQUENCE [LARGE SCALE GENOMIC DNA]</scope>
    <source>
        <strain evidence="1">CM1030</strain>
        <tissue evidence="1">Blood</tissue>
    </source>
</reference>
<comment type="caution">
    <text evidence="1">The sequence shown here is derived from an EMBL/GenBank/DDBJ whole genome shotgun (WGS) entry which is preliminary data.</text>
</comment>
<organism evidence="1 2">
    <name type="scientific">Cirrhinus mrigala</name>
    <name type="common">Mrigala</name>
    <dbReference type="NCBI Taxonomy" id="683832"/>
    <lineage>
        <taxon>Eukaryota</taxon>
        <taxon>Metazoa</taxon>
        <taxon>Chordata</taxon>
        <taxon>Craniata</taxon>
        <taxon>Vertebrata</taxon>
        <taxon>Euteleostomi</taxon>
        <taxon>Actinopterygii</taxon>
        <taxon>Neopterygii</taxon>
        <taxon>Teleostei</taxon>
        <taxon>Ostariophysi</taxon>
        <taxon>Cypriniformes</taxon>
        <taxon>Cyprinidae</taxon>
        <taxon>Labeoninae</taxon>
        <taxon>Labeonini</taxon>
        <taxon>Cirrhinus</taxon>
    </lineage>
</organism>
<dbReference type="AlphaFoldDB" id="A0ABD0P824"/>
<accession>A0ABD0P824</accession>
<gene>
    <name evidence="1" type="ORF">M9458_034688</name>
</gene>